<dbReference type="EMBL" id="CAWUPB010001173">
    <property type="protein sequence ID" value="CAK7348637.1"/>
    <property type="molecule type" value="Genomic_DNA"/>
</dbReference>
<protein>
    <submittedName>
        <fullName evidence="1">Uncharacterized protein</fullName>
    </submittedName>
</protein>
<name>A0AAV1SEN4_9ROSI</name>
<dbReference type="AlphaFoldDB" id="A0AAV1SEN4"/>
<comment type="caution">
    <text evidence="1">The sequence shown here is derived from an EMBL/GenBank/DDBJ whole genome shotgun (WGS) entry which is preliminary data.</text>
</comment>
<reference evidence="1 2" key="1">
    <citation type="submission" date="2024-01" db="EMBL/GenBank/DDBJ databases">
        <authorList>
            <person name="Waweru B."/>
        </authorList>
    </citation>
    <scope>NUCLEOTIDE SEQUENCE [LARGE SCALE GENOMIC DNA]</scope>
</reference>
<feature type="non-terminal residue" evidence="1">
    <location>
        <position position="195"/>
    </location>
</feature>
<sequence length="195" mass="22010">MISPTPFISSTNSWLIPEFLISRMAHKVLRVCEGHLETWVIFSNKPTLIFTDPSVMLIRRRCPMTGRSITGFRTMLGVGMAICPTSMEPRPASRQFFSINARIPRVDGGTGGAPHERGRGKDGICLPGPWVGLLVRTFSHQKLERQISSDQLSASYMGISSVTEPRHRIGEPNRRLYVMYRTVMHMYVDKDRTSS</sequence>
<organism evidence="1 2">
    <name type="scientific">Dovyalis caffra</name>
    <dbReference type="NCBI Taxonomy" id="77055"/>
    <lineage>
        <taxon>Eukaryota</taxon>
        <taxon>Viridiplantae</taxon>
        <taxon>Streptophyta</taxon>
        <taxon>Embryophyta</taxon>
        <taxon>Tracheophyta</taxon>
        <taxon>Spermatophyta</taxon>
        <taxon>Magnoliopsida</taxon>
        <taxon>eudicotyledons</taxon>
        <taxon>Gunneridae</taxon>
        <taxon>Pentapetalae</taxon>
        <taxon>rosids</taxon>
        <taxon>fabids</taxon>
        <taxon>Malpighiales</taxon>
        <taxon>Salicaceae</taxon>
        <taxon>Flacourtieae</taxon>
        <taxon>Dovyalis</taxon>
    </lineage>
</organism>
<accession>A0AAV1SEN4</accession>
<gene>
    <name evidence="1" type="ORF">DCAF_LOCUS21340</name>
</gene>
<dbReference type="Proteomes" id="UP001314170">
    <property type="component" value="Unassembled WGS sequence"/>
</dbReference>
<evidence type="ECO:0000313" key="1">
    <source>
        <dbReference type="EMBL" id="CAK7348637.1"/>
    </source>
</evidence>
<proteinExistence type="predicted"/>
<keyword evidence="2" id="KW-1185">Reference proteome</keyword>
<evidence type="ECO:0000313" key="2">
    <source>
        <dbReference type="Proteomes" id="UP001314170"/>
    </source>
</evidence>